<name>A0AAN7ZZR9_9PEZI</name>
<dbReference type="AlphaFoldDB" id="A0AAN7ZZR9"/>
<feature type="region of interest" description="Disordered" evidence="1">
    <location>
        <begin position="21"/>
        <end position="53"/>
    </location>
</feature>
<protein>
    <submittedName>
        <fullName evidence="2">Uncharacterized protein</fullName>
    </submittedName>
</protein>
<gene>
    <name evidence="2" type="ORF">LTR97_009364</name>
</gene>
<feature type="compositionally biased region" description="Polar residues" evidence="1">
    <location>
        <begin position="106"/>
        <end position="115"/>
    </location>
</feature>
<evidence type="ECO:0000313" key="2">
    <source>
        <dbReference type="EMBL" id="KAK5694774.1"/>
    </source>
</evidence>
<accession>A0AAN7ZZR9</accession>
<feature type="region of interest" description="Disordered" evidence="1">
    <location>
        <begin position="85"/>
        <end position="116"/>
    </location>
</feature>
<feature type="compositionally biased region" description="Polar residues" evidence="1">
    <location>
        <begin position="239"/>
        <end position="256"/>
    </location>
</feature>
<evidence type="ECO:0000313" key="3">
    <source>
        <dbReference type="Proteomes" id="UP001310594"/>
    </source>
</evidence>
<comment type="caution">
    <text evidence="2">The sequence shown here is derived from an EMBL/GenBank/DDBJ whole genome shotgun (WGS) entry which is preliminary data.</text>
</comment>
<reference evidence="2" key="1">
    <citation type="submission" date="2023-08" db="EMBL/GenBank/DDBJ databases">
        <title>Black Yeasts Isolated from many extreme environments.</title>
        <authorList>
            <person name="Coleine C."/>
            <person name="Stajich J.E."/>
            <person name="Selbmann L."/>
        </authorList>
    </citation>
    <scope>NUCLEOTIDE SEQUENCE</scope>
    <source>
        <strain evidence="2">CCFEE 5810</strain>
    </source>
</reference>
<dbReference type="EMBL" id="JAVRQU010000015">
    <property type="protein sequence ID" value="KAK5694774.1"/>
    <property type="molecule type" value="Genomic_DNA"/>
</dbReference>
<feature type="region of interest" description="Disordered" evidence="1">
    <location>
        <begin position="309"/>
        <end position="339"/>
    </location>
</feature>
<feature type="compositionally biased region" description="Polar residues" evidence="1">
    <location>
        <begin position="186"/>
        <end position="232"/>
    </location>
</feature>
<feature type="region of interest" description="Disordered" evidence="1">
    <location>
        <begin position="171"/>
        <end position="268"/>
    </location>
</feature>
<organism evidence="2 3">
    <name type="scientific">Elasticomyces elasticus</name>
    <dbReference type="NCBI Taxonomy" id="574655"/>
    <lineage>
        <taxon>Eukaryota</taxon>
        <taxon>Fungi</taxon>
        <taxon>Dikarya</taxon>
        <taxon>Ascomycota</taxon>
        <taxon>Pezizomycotina</taxon>
        <taxon>Dothideomycetes</taxon>
        <taxon>Dothideomycetidae</taxon>
        <taxon>Mycosphaerellales</taxon>
        <taxon>Teratosphaeriaceae</taxon>
        <taxon>Elasticomyces</taxon>
    </lineage>
</organism>
<feature type="compositionally biased region" description="Polar residues" evidence="1">
    <location>
        <begin position="29"/>
        <end position="42"/>
    </location>
</feature>
<feature type="compositionally biased region" description="Low complexity" evidence="1">
    <location>
        <begin position="171"/>
        <end position="185"/>
    </location>
</feature>
<proteinExistence type="predicted"/>
<feature type="compositionally biased region" description="Low complexity" evidence="1">
    <location>
        <begin position="90"/>
        <end position="102"/>
    </location>
</feature>
<evidence type="ECO:0000256" key="1">
    <source>
        <dbReference type="SAM" id="MobiDB-lite"/>
    </source>
</evidence>
<dbReference type="Proteomes" id="UP001310594">
    <property type="component" value="Unassembled WGS sequence"/>
</dbReference>
<sequence>MDDDPDWLEFQACSKRSQQIIHQLHSRRSGQTAARYTTTSMPQMPEKEPGRAYTANDRTGAIWEAMENADIARRDAEYDLVLSDSEDEPATATSPTQPAALPEPQSPTSANSVTLPTVKVPTKSGFSRIASPRLLCRCSCGCSRGYYERKRGTNFQCAPCIKGKTSRCAAPSQAGAGAASSQQGSHVTSQIAVQGSSNTPQPLATQIRPSAPTLPTSAGTVSTRPQPRQMAQSEKPDDSPSQSTADDVSQPRNDQNLDGAGGDAHEPGISRTAAEKQSGYASAVNGQTVVAQEIETARSTGKAAIRGQGDLAMSDGFPPTSYKGKGKRRMSEDGYPSGAALATSSKCARASEGEEAVWRDQWVPAGPLQLRWGGLRD</sequence>